<evidence type="ECO:0000313" key="3">
    <source>
        <dbReference type="Proteomes" id="UP001597327"/>
    </source>
</evidence>
<organism evidence="2 3">
    <name type="scientific">Roseibium aestuarii</name>
    <dbReference type="NCBI Taxonomy" id="2600299"/>
    <lineage>
        <taxon>Bacteria</taxon>
        <taxon>Pseudomonadati</taxon>
        <taxon>Pseudomonadota</taxon>
        <taxon>Alphaproteobacteria</taxon>
        <taxon>Hyphomicrobiales</taxon>
        <taxon>Stappiaceae</taxon>
        <taxon>Roseibium</taxon>
    </lineage>
</organism>
<dbReference type="Proteomes" id="UP001597327">
    <property type="component" value="Unassembled WGS sequence"/>
</dbReference>
<comment type="caution">
    <text evidence="2">The sequence shown here is derived from an EMBL/GenBank/DDBJ whole genome shotgun (WGS) entry which is preliminary data.</text>
</comment>
<feature type="region of interest" description="Disordered" evidence="1">
    <location>
        <begin position="33"/>
        <end position="61"/>
    </location>
</feature>
<reference evidence="3" key="1">
    <citation type="journal article" date="2019" name="Int. J. Syst. Evol. Microbiol.">
        <title>The Global Catalogue of Microorganisms (GCM) 10K type strain sequencing project: providing services to taxonomists for standard genome sequencing and annotation.</title>
        <authorList>
            <consortium name="The Broad Institute Genomics Platform"/>
            <consortium name="The Broad Institute Genome Sequencing Center for Infectious Disease"/>
            <person name="Wu L."/>
            <person name="Ma J."/>
        </authorList>
    </citation>
    <scope>NUCLEOTIDE SEQUENCE [LARGE SCALE GENOMIC DNA]</scope>
    <source>
        <strain evidence="3">JCM 3369</strain>
    </source>
</reference>
<dbReference type="RefSeq" id="WP_149891100.1">
    <property type="nucleotide sequence ID" value="NZ_JBHUFA010000001.1"/>
</dbReference>
<evidence type="ECO:0000313" key="2">
    <source>
        <dbReference type="EMBL" id="MFD1695126.1"/>
    </source>
</evidence>
<evidence type="ECO:0000256" key="1">
    <source>
        <dbReference type="SAM" id="MobiDB-lite"/>
    </source>
</evidence>
<name>A0ABW4JUB5_9HYPH</name>
<accession>A0ABW4JUB5</accession>
<feature type="compositionally biased region" description="Low complexity" evidence="1">
    <location>
        <begin position="33"/>
        <end position="42"/>
    </location>
</feature>
<feature type="compositionally biased region" description="Low complexity" evidence="1">
    <location>
        <begin position="259"/>
        <end position="288"/>
    </location>
</feature>
<proteinExistence type="predicted"/>
<dbReference type="EMBL" id="JBHUFA010000001">
    <property type="protein sequence ID" value="MFD1695126.1"/>
    <property type="molecule type" value="Genomic_DNA"/>
</dbReference>
<keyword evidence="3" id="KW-1185">Reference proteome</keyword>
<dbReference type="InterPro" id="IPR035437">
    <property type="entry name" value="SNase_OB-fold_sf"/>
</dbReference>
<protein>
    <submittedName>
        <fullName evidence="2">Thermonuclease family protein</fullName>
    </submittedName>
</protein>
<dbReference type="Gene3D" id="2.40.50.90">
    <property type="match status" value="1"/>
</dbReference>
<feature type="region of interest" description="Disordered" evidence="1">
    <location>
        <begin position="237"/>
        <end position="288"/>
    </location>
</feature>
<dbReference type="SUPFAM" id="SSF50199">
    <property type="entry name" value="Staphylococcal nuclease"/>
    <property type="match status" value="1"/>
</dbReference>
<gene>
    <name evidence="2" type="ORF">ACFSC7_06330</name>
</gene>
<sequence length="288" mass="30286">MSSRGLVLPLVLIAGFGGLVAWLKLAPPPEAPVAPATVREPVVPSPARESWSGSERPDGALAKVPLPDTLRNVAPEGIATPQITAPLVRVEARLPVLEQPKPDPEVEKGPLIVLRRPQVVSAGILSGNGLTLRLAHVSPLAPEATCPTDEGSSWPCGARARTALRAVVRIYALTCHRLEDLGPREVLASCKRGDLDLGRWLVRHGWALPADEAPEDFAELAEQARLAAAGQWRRSWTPLDGADTGEAGATYVPLRGPEAEASSASASPSGGLSDLELLPGLLAPVREP</sequence>